<sequence>MRLDKFLATMKYGSRKEVKQFIKKGCVTVNGEIIRSDRYQVNEMEDQVQFEGRVIHYQTEYYYILHKPAGVISATVDNYDETVMDLLADEDFREDLFPVGRLDKDTEGLLVLTNDGQLAHQLLSPKKHVEKEYIATVSGIMTQRDIEQFATGLTIDKNEQCLPAKLTILAVDEEHETTQIALILHEGKYHQVKRMVAAVGKKVTYLKRIRMGQLRLDNSLALGEYRMLTADEIRLLQQIT</sequence>
<evidence type="ECO:0000313" key="7">
    <source>
        <dbReference type="EMBL" id="MFD2729841.1"/>
    </source>
</evidence>
<dbReference type="Gene3D" id="3.30.70.1560">
    <property type="entry name" value="Alpha-L RNA-binding motif"/>
    <property type="match status" value="1"/>
</dbReference>
<dbReference type="Pfam" id="PF01479">
    <property type="entry name" value="S4"/>
    <property type="match status" value="1"/>
</dbReference>
<proteinExistence type="inferred from homology"/>
<keyword evidence="3 5" id="KW-0413">Isomerase</keyword>
<reference evidence="8" key="1">
    <citation type="journal article" date="2019" name="Int. J. Syst. Evol. Microbiol.">
        <title>The Global Catalogue of Microorganisms (GCM) 10K type strain sequencing project: providing services to taxonomists for standard genome sequencing and annotation.</title>
        <authorList>
            <consortium name="The Broad Institute Genomics Platform"/>
            <consortium name="The Broad Institute Genome Sequencing Center for Infectious Disease"/>
            <person name="Wu L."/>
            <person name="Ma J."/>
        </authorList>
    </citation>
    <scope>NUCLEOTIDE SEQUENCE [LARGE SCALE GENOMIC DNA]</scope>
    <source>
        <strain evidence="8">TISTR 932</strain>
    </source>
</reference>
<dbReference type="EC" id="5.4.99.-" evidence="5"/>
<comment type="similarity">
    <text evidence="1 5">Belongs to the pseudouridine synthase RsuA family.</text>
</comment>
<accession>A0ABW5TL56</accession>
<dbReference type="CDD" id="cd02553">
    <property type="entry name" value="PseudoU_synth_RsuA"/>
    <property type="match status" value="1"/>
</dbReference>
<feature type="domain" description="RNA-binding S4" evidence="6">
    <location>
        <begin position="1"/>
        <end position="59"/>
    </location>
</feature>
<dbReference type="GO" id="GO:0016853">
    <property type="term" value="F:isomerase activity"/>
    <property type="evidence" value="ECO:0007669"/>
    <property type="project" value="UniProtKB-KW"/>
</dbReference>
<dbReference type="InterPro" id="IPR002942">
    <property type="entry name" value="S4_RNA-bd"/>
</dbReference>
<dbReference type="CDD" id="cd00165">
    <property type="entry name" value="S4"/>
    <property type="match status" value="1"/>
</dbReference>
<evidence type="ECO:0000259" key="6">
    <source>
        <dbReference type="SMART" id="SM00363"/>
    </source>
</evidence>
<dbReference type="InterPro" id="IPR020094">
    <property type="entry name" value="TruA/RsuA/RluB/E/F_N"/>
</dbReference>
<dbReference type="Gene3D" id="3.10.290.10">
    <property type="entry name" value="RNA-binding S4 domain"/>
    <property type="match status" value="1"/>
</dbReference>
<dbReference type="Pfam" id="PF00849">
    <property type="entry name" value="PseudoU_synth_2"/>
    <property type="match status" value="1"/>
</dbReference>
<dbReference type="InterPro" id="IPR000748">
    <property type="entry name" value="PsdUridine_synth_RsuA/RluB/E/F"/>
</dbReference>
<dbReference type="SMART" id="SM00363">
    <property type="entry name" value="S4"/>
    <property type="match status" value="1"/>
</dbReference>
<dbReference type="SUPFAM" id="SSF55120">
    <property type="entry name" value="Pseudouridine synthase"/>
    <property type="match status" value="1"/>
</dbReference>
<evidence type="ECO:0000256" key="1">
    <source>
        <dbReference type="ARBA" id="ARBA00008348"/>
    </source>
</evidence>
<dbReference type="Gene3D" id="3.30.70.580">
    <property type="entry name" value="Pseudouridine synthase I, catalytic domain, N-terminal subdomain"/>
    <property type="match status" value="1"/>
</dbReference>
<dbReference type="PANTHER" id="PTHR47683">
    <property type="entry name" value="PSEUDOURIDINE SYNTHASE FAMILY PROTEIN-RELATED"/>
    <property type="match status" value="1"/>
</dbReference>
<dbReference type="PROSITE" id="PS01149">
    <property type="entry name" value="PSI_RSU"/>
    <property type="match status" value="1"/>
</dbReference>
<evidence type="ECO:0000313" key="8">
    <source>
        <dbReference type="Proteomes" id="UP001597427"/>
    </source>
</evidence>
<evidence type="ECO:0000256" key="2">
    <source>
        <dbReference type="ARBA" id="ARBA00022884"/>
    </source>
</evidence>
<name>A0ABW5TL56_9ENTE</name>
<dbReference type="EMBL" id="JBHUMO010000061">
    <property type="protein sequence ID" value="MFD2729841.1"/>
    <property type="molecule type" value="Genomic_DNA"/>
</dbReference>
<comment type="caution">
    <text evidence="7">The sequence shown here is derived from an EMBL/GenBank/DDBJ whole genome shotgun (WGS) entry which is preliminary data.</text>
</comment>
<keyword evidence="2 4" id="KW-0694">RNA-binding</keyword>
<evidence type="ECO:0000256" key="4">
    <source>
        <dbReference type="PROSITE-ProRule" id="PRU00182"/>
    </source>
</evidence>
<dbReference type="InterPro" id="IPR006145">
    <property type="entry name" value="PsdUridine_synth_RsuA/RluA"/>
</dbReference>
<keyword evidence="8" id="KW-1185">Reference proteome</keyword>
<evidence type="ECO:0000256" key="5">
    <source>
        <dbReference type="RuleBase" id="RU003887"/>
    </source>
</evidence>
<dbReference type="InterPro" id="IPR050343">
    <property type="entry name" value="RsuA_PseudoU_synthase"/>
</dbReference>
<dbReference type="SUPFAM" id="SSF55174">
    <property type="entry name" value="Alpha-L RNA-binding motif"/>
    <property type="match status" value="1"/>
</dbReference>
<dbReference type="InterPro" id="IPR020103">
    <property type="entry name" value="PsdUridine_synth_cat_dom_sf"/>
</dbReference>
<dbReference type="RefSeq" id="WP_379982570.1">
    <property type="nucleotide sequence ID" value="NZ_JBHUMO010000061.1"/>
</dbReference>
<dbReference type="PROSITE" id="PS50889">
    <property type="entry name" value="S4"/>
    <property type="match status" value="1"/>
</dbReference>
<organism evidence="7 8">
    <name type="scientific">Enterococcus camelliae</name>
    <dbReference type="NCBI Taxonomy" id="453959"/>
    <lineage>
        <taxon>Bacteria</taxon>
        <taxon>Bacillati</taxon>
        <taxon>Bacillota</taxon>
        <taxon>Bacilli</taxon>
        <taxon>Lactobacillales</taxon>
        <taxon>Enterococcaceae</taxon>
        <taxon>Enterococcus</taxon>
    </lineage>
</organism>
<dbReference type="InterPro" id="IPR018496">
    <property type="entry name" value="PsdUridine_synth_RsuA/RluB_CS"/>
</dbReference>
<dbReference type="NCBIfam" id="TIGR00093">
    <property type="entry name" value="pseudouridine synthase"/>
    <property type="match status" value="1"/>
</dbReference>
<evidence type="ECO:0000256" key="3">
    <source>
        <dbReference type="ARBA" id="ARBA00023235"/>
    </source>
</evidence>
<dbReference type="Proteomes" id="UP001597427">
    <property type="component" value="Unassembled WGS sequence"/>
</dbReference>
<dbReference type="InterPro" id="IPR036986">
    <property type="entry name" value="S4_RNA-bd_sf"/>
</dbReference>
<dbReference type="PANTHER" id="PTHR47683:SF4">
    <property type="entry name" value="PSEUDOURIDINE SYNTHASE"/>
    <property type="match status" value="1"/>
</dbReference>
<gene>
    <name evidence="7" type="ORF">ACFSR0_10575</name>
</gene>
<protein>
    <recommendedName>
        <fullName evidence="5">Pseudouridine synthase</fullName>
        <ecNumber evidence="5">5.4.99.-</ecNumber>
    </recommendedName>
</protein>
<dbReference type="InterPro" id="IPR042092">
    <property type="entry name" value="PsdUridine_s_RsuA/RluB/E/F_cat"/>
</dbReference>